<sequence>MNWNDWYTDTMDVFRNAPNKTGSLTRMERQQVLTGIPCRVYTVQPKGPAMSQTAASVSQTDKLACALDADIRAGDELLVHRGARLGKSFQDSRYFAGEPALYPEPFGAVLPGLAHREVSLLKQELVK</sequence>
<protein>
    <submittedName>
        <fullName evidence="1">Uncharacterized protein</fullName>
    </submittedName>
</protein>
<evidence type="ECO:0000313" key="1">
    <source>
        <dbReference type="EMBL" id="MEQ2687789.1"/>
    </source>
</evidence>
<name>A0ABV1ILS8_9FIRM</name>
<dbReference type="Proteomes" id="UP001439984">
    <property type="component" value="Unassembled WGS sequence"/>
</dbReference>
<evidence type="ECO:0000313" key="2">
    <source>
        <dbReference type="Proteomes" id="UP001439984"/>
    </source>
</evidence>
<accession>A0ABV1ILS8</accession>
<comment type="caution">
    <text evidence="1">The sequence shown here is derived from an EMBL/GenBank/DDBJ whole genome shotgun (WGS) entry which is preliminary data.</text>
</comment>
<dbReference type="EMBL" id="JBBNIB010000106">
    <property type="protein sequence ID" value="MEQ2687789.1"/>
    <property type="molecule type" value="Genomic_DNA"/>
</dbReference>
<keyword evidence="2" id="KW-1185">Reference proteome</keyword>
<organism evidence="1 2">
    <name type="scientific">Faecalibacterium longum</name>
    <dbReference type="NCBI Taxonomy" id="1851428"/>
    <lineage>
        <taxon>Bacteria</taxon>
        <taxon>Bacillati</taxon>
        <taxon>Bacillota</taxon>
        <taxon>Clostridia</taxon>
        <taxon>Eubacteriales</taxon>
        <taxon>Oscillospiraceae</taxon>
        <taxon>Faecalibacterium</taxon>
    </lineage>
</organism>
<gene>
    <name evidence="1" type="ORF">AAAU72_06300</name>
</gene>
<reference evidence="1 2" key="1">
    <citation type="submission" date="2024-04" db="EMBL/GenBank/DDBJ databases">
        <title>Human intestinal bacterial collection.</title>
        <authorList>
            <person name="Pauvert C."/>
            <person name="Hitch T.C.A."/>
            <person name="Clavel T."/>
        </authorList>
    </citation>
    <scope>NUCLEOTIDE SEQUENCE [LARGE SCALE GENOMIC DNA]</scope>
    <source>
        <strain evidence="1 2">CLA-AA-H236</strain>
    </source>
</reference>
<proteinExistence type="predicted"/>